<dbReference type="EMBL" id="LAZR01061360">
    <property type="protein sequence ID" value="KKK63730.1"/>
    <property type="molecule type" value="Genomic_DNA"/>
</dbReference>
<dbReference type="InterPro" id="IPR011335">
    <property type="entry name" value="Restrct_endonuc-II-like"/>
</dbReference>
<dbReference type="Gene3D" id="3.90.320.10">
    <property type="match status" value="1"/>
</dbReference>
<reference evidence="2" key="1">
    <citation type="journal article" date="2015" name="Nature">
        <title>Complex archaea that bridge the gap between prokaryotes and eukaryotes.</title>
        <authorList>
            <person name="Spang A."/>
            <person name="Saw J.H."/>
            <person name="Jorgensen S.L."/>
            <person name="Zaremba-Niedzwiedzka K."/>
            <person name="Martijn J."/>
            <person name="Lind A.E."/>
            <person name="van Eijk R."/>
            <person name="Schleper C."/>
            <person name="Guy L."/>
            <person name="Ettema T.J."/>
        </authorList>
    </citation>
    <scope>NUCLEOTIDE SEQUENCE</scope>
</reference>
<dbReference type="SUPFAM" id="SSF52980">
    <property type="entry name" value="Restriction endonuclease-like"/>
    <property type="match status" value="1"/>
</dbReference>
<dbReference type="InterPro" id="IPR017482">
    <property type="entry name" value="Lambda-type_endonuclease"/>
</dbReference>
<sequence>MNDQEKHEWLKERQTGIGGSDASVILGVNPFRTKTELWAEKIADDVIDIPPTPVMQRGIVLEPVAAKLYVERTGRQVRRQPMRRHPEHEFMIGNVDRQILAVDGVESTGILEIKCPGLRVMANVKARGLSDYMTVQLMHYLGVYSYDWGSFCLFNAENWDVIYFDLEADQEFIGSIIEMESEFWNDYVLTGTPPPEQDDGIPIDIPEVEGELKVIDVDEWRSAAEELREAQGLRKAAAELEDTAKGTLKGLMESSGLDAVEIPD</sequence>
<evidence type="ECO:0000313" key="2">
    <source>
        <dbReference type="EMBL" id="KKK63730.1"/>
    </source>
</evidence>
<dbReference type="NCBIfam" id="TIGR03033">
    <property type="entry name" value="phage_rel_nuc"/>
    <property type="match status" value="1"/>
</dbReference>
<accession>A0A0F8XRA3</accession>
<evidence type="ECO:0000259" key="1">
    <source>
        <dbReference type="Pfam" id="PF09588"/>
    </source>
</evidence>
<proteinExistence type="predicted"/>
<dbReference type="InterPro" id="IPR011604">
    <property type="entry name" value="PDDEXK-like_dom_sf"/>
</dbReference>
<protein>
    <recommendedName>
        <fullName evidence="1">YqaJ viral recombinase domain-containing protein</fullName>
    </recommendedName>
</protein>
<dbReference type="PANTHER" id="PTHR46609:SF6">
    <property type="entry name" value="EXONUCLEASE, PHAGE-TYPE_RECB, C-TERMINAL DOMAIN-CONTAINING PROTEIN-RELATED"/>
    <property type="match status" value="1"/>
</dbReference>
<dbReference type="PANTHER" id="PTHR46609">
    <property type="entry name" value="EXONUCLEASE, PHAGE-TYPE/RECB, C-TERMINAL DOMAIN-CONTAINING PROTEIN"/>
    <property type="match status" value="1"/>
</dbReference>
<dbReference type="InterPro" id="IPR051703">
    <property type="entry name" value="NF-kappa-B_Signaling_Reg"/>
</dbReference>
<feature type="domain" description="YqaJ viral recombinase" evidence="1">
    <location>
        <begin position="8"/>
        <end position="143"/>
    </location>
</feature>
<dbReference type="Pfam" id="PF09588">
    <property type="entry name" value="YqaJ"/>
    <property type="match status" value="1"/>
</dbReference>
<dbReference type="InterPro" id="IPR019080">
    <property type="entry name" value="YqaJ_viral_recombinase"/>
</dbReference>
<gene>
    <name evidence="2" type="ORF">LCGC14_2991340</name>
</gene>
<dbReference type="AlphaFoldDB" id="A0A0F8XRA3"/>
<feature type="non-terminal residue" evidence="2">
    <location>
        <position position="264"/>
    </location>
</feature>
<comment type="caution">
    <text evidence="2">The sequence shown here is derived from an EMBL/GenBank/DDBJ whole genome shotgun (WGS) entry which is preliminary data.</text>
</comment>
<name>A0A0F8XRA3_9ZZZZ</name>
<organism evidence="2">
    <name type="scientific">marine sediment metagenome</name>
    <dbReference type="NCBI Taxonomy" id="412755"/>
    <lineage>
        <taxon>unclassified sequences</taxon>
        <taxon>metagenomes</taxon>
        <taxon>ecological metagenomes</taxon>
    </lineage>
</organism>